<dbReference type="AlphaFoldDB" id="A0A554XDX0"/>
<gene>
    <name evidence="8" type="primary">mepM</name>
    <name evidence="8" type="ORF">Ttaiw_00083</name>
</gene>
<organism evidence="8 9">
    <name type="scientific">Tepidimonas taiwanensis</name>
    <dbReference type="NCBI Taxonomy" id="307486"/>
    <lineage>
        <taxon>Bacteria</taxon>
        <taxon>Pseudomonadati</taxon>
        <taxon>Pseudomonadota</taxon>
        <taxon>Betaproteobacteria</taxon>
        <taxon>Burkholderiales</taxon>
        <taxon>Tepidimonas</taxon>
    </lineage>
</organism>
<evidence type="ECO:0000256" key="3">
    <source>
        <dbReference type="ARBA" id="ARBA00022723"/>
    </source>
</evidence>
<evidence type="ECO:0000313" key="8">
    <source>
        <dbReference type="EMBL" id="TSE34023.1"/>
    </source>
</evidence>
<dbReference type="InterPro" id="IPR050570">
    <property type="entry name" value="Cell_wall_metabolism_enzyme"/>
</dbReference>
<feature type="domain" description="M23ase beta-sheet core" evidence="7">
    <location>
        <begin position="308"/>
        <end position="402"/>
    </location>
</feature>
<dbReference type="InterPro" id="IPR016047">
    <property type="entry name" value="M23ase_b-sheet_dom"/>
</dbReference>
<name>A0A554XDX0_9BURK</name>
<dbReference type="Pfam" id="PF01551">
    <property type="entry name" value="Peptidase_M23"/>
    <property type="match status" value="1"/>
</dbReference>
<reference evidence="8 9" key="1">
    <citation type="submission" date="2019-07" db="EMBL/GenBank/DDBJ databases">
        <title>Tepidimonas taiwanensis I1-1 draft genome.</title>
        <authorList>
            <person name="Da Costa M.S."/>
            <person name="Froufe H.J.C."/>
            <person name="Egas C."/>
            <person name="Albuquerque L."/>
        </authorList>
    </citation>
    <scope>NUCLEOTIDE SEQUENCE [LARGE SCALE GENOMIC DNA]</scope>
    <source>
        <strain evidence="8 9">I1-1</strain>
    </source>
</reference>
<dbReference type="GO" id="GO:0046872">
    <property type="term" value="F:metal ion binding"/>
    <property type="evidence" value="ECO:0007669"/>
    <property type="project" value="UniProtKB-KW"/>
</dbReference>
<dbReference type="EMBL" id="VJOM01000001">
    <property type="protein sequence ID" value="TSE34023.1"/>
    <property type="molecule type" value="Genomic_DNA"/>
</dbReference>
<dbReference type="PANTHER" id="PTHR21666">
    <property type="entry name" value="PEPTIDASE-RELATED"/>
    <property type="match status" value="1"/>
</dbReference>
<evidence type="ECO:0000256" key="1">
    <source>
        <dbReference type="ARBA" id="ARBA00001947"/>
    </source>
</evidence>
<dbReference type="InterPro" id="IPR011055">
    <property type="entry name" value="Dup_hybrid_motif"/>
</dbReference>
<dbReference type="GO" id="GO:0004222">
    <property type="term" value="F:metalloendopeptidase activity"/>
    <property type="evidence" value="ECO:0007669"/>
    <property type="project" value="TreeGrafter"/>
</dbReference>
<dbReference type="RefSeq" id="WP_143897316.1">
    <property type="nucleotide sequence ID" value="NZ_CP083911.1"/>
</dbReference>
<keyword evidence="6" id="KW-0482">Metalloprotease</keyword>
<dbReference type="GO" id="GO:0006508">
    <property type="term" value="P:proteolysis"/>
    <property type="evidence" value="ECO:0007669"/>
    <property type="project" value="UniProtKB-KW"/>
</dbReference>
<keyword evidence="3" id="KW-0479">Metal-binding</keyword>
<keyword evidence="5" id="KW-0862">Zinc</keyword>
<dbReference type="Proteomes" id="UP000317763">
    <property type="component" value="Unassembled WGS sequence"/>
</dbReference>
<dbReference type="CDD" id="cd12797">
    <property type="entry name" value="M23_peptidase"/>
    <property type="match status" value="1"/>
</dbReference>
<evidence type="ECO:0000259" key="7">
    <source>
        <dbReference type="Pfam" id="PF01551"/>
    </source>
</evidence>
<dbReference type="Gene3D" id="2.70.70.10">
    <property type="entry name" value="Glucose Permease (Domain IIA)"/>
    <property type="match status" value="1"/>
</dbReference>
<keyword evidence="2" id="KW-0645">Protease</keyword>
<evidence type="ECO:0000256" key="2">
    <source>
        <dbReference type="ARBA" id="ARBA00022670"/>
    </source>
</evidence>
<dbReference type="STRING" id="307486.GCA_000807215_00299"/>
<comment type="cofactor">
    <cofactor evidence="1">
        <name>Zn(2+)</name>
        <dbReference type="ChEBI" id="CHEBI:29105"/>
    </cofactor>
</comment>
<comment type="caution">
    <text evidence="8">The sequence shown here is derived from an EMBL/GenBank/DDBJ whole genome shotgun (WGS) entry which is preliminary data.</text>
</comment>
<protein>
    <submittedName>
        <fullName evidence="8">Murein DD-endopeptidase MepM</fullName>
        <ecNumber evidence="8">3.4.24.-</ecNumber>
    </submittedName>
</protein>
<sequence>MVEEWQKWAQRLRRHPRRVMAALGALLLGTGVTAFGTGPLDAAVDAMPRREIVEPLDLLTREAADLAEVPVAAPFVLYRTEVTRRDDTLGTLLQRLGVDDREATEFLRRDRTAAELWRGRPGKLVSAEVDDDGRLLRLTARWLPRDDAPTFQRLSVERAGGALRARLESPAFTASVRLASGTIRTSLFAATDAVRLPDSIASQLADLFSGEIDFRRDLRAGDTFHVVYEALEGDGEVLRHGRLLGAEFVNAGRRHQLVWFQPPGGKGGYYTLQGESLQRAFLASPLAFSRVTSGYGMRFHPVYGDRRAHLGVDYSAPTGTPVRSVADATVEFAGWQRGYGNVVILQHNNQRKTLYAHLSRIDVRKGQRVEQGQTLGAVGATGTATGPHLHFEYIVGGVHRDPLTIARDNGGGEPIEARWRSAFEQVASTMREQLAAAATIVQASAE</sequence>
<keyword evidence="9" id="KW-1185">Reference proteome</keyword>
<evidence type="ECO:0000256" key="5">
    <source>
        <dbReference type="ARBA" id="ARBA00022833"/>
    </source>
</evidence>
<dbReference type="OrthoDB" id="9815245at2"/>
<dbReference type="PANTHER" id="PTHR21666:SF288">
    <property type="entry name" value="CELL DIVISION PROTEIN YTFB"/>
    <property type="match status" value="1"/>
</dbReference>
<dbReference type="EC" id="3.4.24.-" evidence="8"/>
<proteinExistence type="predicted"/>
<evidence type="ECO:0000256" key="6">
    <source>
        <dbReference type="ARBA" id="ARBA00023049"/>
    </source>
</evidence>
<dbReference type="Gene3D" id="3.10.450.350">
    <property type="match status" value="2"/>
</dbReference>
<evidence type="ECO:0000256" key="4">
    <source>
        <dbReference type="ARBA" id="ARBA00022801"/>
    </source>
</evidence>
<dbReference type="SUPFAM" id="SSF51261">
    <property type="entry name" value="Duplicated hybrid motif"/>
    <property type="match status" value="1"/>
</dbReference>
<keyword evidence="4 8" id="KW-0378">Hydrolase</keyword>
<accession>A0A554XDX0</accession>
<evidence type="ECO:0000313" key="9">
    <source>
        <dbReference type="Proteomes" id="UP000317763"/>
    </source>
</evidence>